<gene>
    <name evidence="1" type="ORF">NTEN_LOCUS18078</name>
</gene>
<reference evidence="1 2" key="1">
    <citation type="submission" date="2020-02" db="EMBL/GenBank/DDBJ databases">
        <authorList>
            <person name="Ferguson B K."/>
        </authorList>
    </citation>
    <scope>NUCLEOTIDE SEQUENCE [LARGE SCALE GENOMIC DNA]</scope>
</reference>
<dbReference type="Proteomes" id="UP000479000">
    <property type="component" value="Unassembled WGS sequence"/>
</dbReference>
<evidence type="ECO:0000313" key="1">
    <source>
        <dbReference type="EMBL" id="CAB0013467.1"/>
    </source>
</evidence>
<proteinExistence type="predicted"/>
<accession>A0A6H5HBI2</accession>
<evidence type="ECO:0000313" key="2">
    <source>
        <dbReference type="Proteomes" id="UP000479000"/>
    </source>
</evidence>
<dbReference type="AlphaFoldDB" id="A0A6H5HBI2"/>
<dbReference type="EMBL" id="CADCXU010026761">
    <property type="protein sequence ID" value="CAB0013467.1"/>
    <property type="molecule type" value="Genomic_DNA"/>
</dbReference>
<protein>
    <submittedName>
        <fullName evidence="1">Uncharacterized protein</fullName>
    </submittedName>
</protein>
<name>A0A6H5HBI2_9HEMI</name>
<keyword evidence="2" id="KW-1185">Reference proteome</keyword>
<organism evidence="1 2">
    <name type="scientific">Nesidiocoris tenuis</name>
    <dbReference type="NCBI Taxonomy" id="355587"/>
    <lineage>
        <taxon>Eukaryota</taxon>
        <taxon>Metazoa</taxon>
        <taxon>Ecdysozoa</taxon>
        <taxon>Arthropoda</taxon>
        <taxon>Hexapoda</taxon>
        <taxon>Insecta</taxon>
        <taxon>Pterygota</taxon>
        <taxon>Neoptera</taxon>
        <taxon>Paraneoptera</taxon>
        <taxon>Hemiptera</taxon>
        <taxon>Heteroptera</taxon>
        <taxon>Panheteroptera</taxon>
        <taxon>Cimicomorpha</taxon>
        <taxon>Miridae</taxon>
        <taxon>Dicyphina</taxon>
        <taxon>Nesidiocoris</taxon>
    </lineage>
</organism>
<sequence length="189" mass="21903">MKIYLKNRFIGEGKTKPTWRRHFLYIQMCHSMYLFSCVSELKHLLKTVKHQKPVERRTFRIRLEFGEQPDLPERSDQSLCAGKFLNFLRASDCLVEGAGIPGIKPEGPIMILSLKSFFDRSIRSTSCWEGRGVLRRWSAILPSRPTWYPIPTPQRSLRGSICFPHRPPKVSRRLAVASNALCNASFYNF</sequence>